<name>A0AAD4F8R2_9PLEO</name>
<proteinExistence type="predicted"/>
<evidence type="ECO:0000313" key="3">
    <source>
        <dbReference type="Proteomes" id="UP001199106"/>
    </source>
</evidence>
<dbReference type="AlphaFoldDB" id="A0AAD4F8R2"/>
<reference evidence="2" key="1">
    <citation type="submission" date="2021-07" db="EMBL/GenBank/DDBJ databases">
        <title>Genome Resource of American Ginseng Black Spot Pathogen Alternaria panax.</title>
        <authorList>
            <person name="Qiu C."/>
            <person name="Wang W."/>
            <person name="Liu Z."/>
        </authorList>
    </citation>
    <scope>NUCLEOTIDE SEQUENCE</scope>
    <source>
        <strain evidence="2">BNCC115425</strain>
    </source>
</reference>
<feature type="region of interest" description="Disordered" evidence="1">
    <location>
        <begin position="142"/>
        <end position="248"/>
    </location>
</feature>
<dbReference type="EMBL" id="JAANER010000011">
    <property type="protein sequence ID" value="KAG9185395.1"/>
    <property type="molecule type" value="Genomic_DNA"/>
</dbReference>
<dbReference type="Proteomes" id="UP001199106">
    <property type="component" value="Unassembled WGS sequence"/>
</dbReference>
<evidence type="ECO:0000256" key="1">
    <source>
        <dbReference type="SAM" id="MobiDB-lite"/>
    </source>
</evidence>
<organism evidence="2 3">
    <name type="scientific">Alternaria panax</name>
    <dbReference type="NCBI Taxonomy" id="48097"/>
    <lineage>
        <taxon>Eukaryota</taxon>
        <taxon>Fungi</taxon>
        <taxon>Dikarya</taxon>
        <taxon>Ascomycota</taxon>
        <taxon>Pezizomycotina</taxon>
        <taxon>Dothideomycetes</taxon>
        <taxon>Pleosporomycetidae</taxon>
        <taxon>Pleosporales</taxon>
        <taxon>Pleosporineae</taxon>
        <taxon>Pleosporaceae</taxon>
        <taxon>Alternaria</taxon>
        <taxon>Alternaria sect. Panax</taxon>
    </lineage>
</organism>
<evidence type="ECO:0000313" key="2">
    <source>
        <dbReference type="EMBL" id="KAG9185395.1"/>
    </source>
</evidence>
<sequence>MDIISKKDVLALDSLPDQRTRIFAIKQSAATVQESTIPLRGWVCHNCAHFNTSSTLASLNGPCRTCHTPACDAECADAIVAPRDDPHSSGYACWYCKYFWVWSEHEDGQPVQDKVLSCRFCGELEEEEVVFIKSWFEEVGKKERERKEPEQKPEQEKSLIDQGTKDGKSEEREVDNGEGAFTVVDRKRAKPKKKKKKKVENEEVNDGDDGLTKVDRKRAKPKKKIPDNLLANNGIPEYAFRKPGRPTR</sequence>
<feature type="compositionally biased region" description="Basic residues" evidence="1">
    <location>
        <begin position="187"/>
        <end position="198"/>
    </location>
</feature>
<comment type="caution">
    <text evidence="2">The sequence shown here is derived from an EMBL/GenBank/DDBJ whole genome shotgun (WGS) entry which is preliminary data.</text>
</comment>
<keyword evidence="3" id="KW-1185">Reference proteome</keyword>
<gene>
    <name evidence="2" type="ORF">G6011_07939</name>
</gene>
<protein>
    <submittedName>
        <fullName evidence="2">Uncharacterized protein</fullName>
    </submittedName>
</protein>
<accession>A0AAD4F8R2</accession>
<feature type="compositionally biased region" description="Basic and acidic residues" evidence="1">
    <location>
        <begin position="142"/>
        <end position="175"/>
    </location>
</feature>